<protein>
    <submittedName>
        <fullName evidence="2">Uncharacterized protein</fullName>
    </submittedName>
</protein>
<comment type="caution">
    <text evidence="2">The sequence shown here is derived from an EMBL/GenBank/DDBJ whole genome shotgun (WGS) entry which is preliminary data.</text>
</comment>
<keyword evidence="3" id="KW-1185">Reference proteome</keyword>
<dbReference type="EMBL" id="LIPY01000112">
    <property type="protein sequence ID" value="KWX75110.1"/>
    <property type="molecule type" value="Genomic_DNA"/>
</dbReference>
<organism evidence="2 3">
    <name type="scientific">Paenibacillus jilunlii</name>
    <dbReference type="NCBI Taxonomy" id="682956"/>
    <lineage>
        <taxon>Bacteria</taxon>
        <taxon>Bacillati</taxon>
        <taxon>Bacillota</taxon>
        <taxon>Bacilli</taxon>
        <taxon>Bacillales</taxon>
        <taxon>Paenibacillaceae</taxon>
        <taxon>Paenibacillus</taxon>
    </lineage>
</organism>
<evidence type="ECO:0000313" key="3">
    <source>
        <dbReference type="Proteomes" id="UP000070252"/>
    </source>
</evidence>
<keyword evidence="1" id="KW-0812">Transmembrane</keyword>
<proteinExistence type="predicted"/>
<sequence length="66" mass="7825">MAVINDAHINFPDESVLEEIQKFLNKYLIYQKNNYIVFMWTLRIGLSIIVKFFTIIIPYITKGMVL</sequence>
<reference evidence="2 3" key="1">
    <citation type="submission" date="2015-08" db="EMBL/GenBank/DDBJ databases">
        <title>Genome of Paenibacillus jilunlii.</title>
        <authorList>
            <person name="Sant'Anna F.H."/>
            <person name="Ambrosini A."/>
            <person name="Souza R."/>
            <person name="Bach E."/>
            <person name="Fernandes G."/>
            <person name="Balsanelli E."/>
            <person name="Baura V.A."/>
            <person name="Pedrosa F.O."/>
            <person name="Souza E.M."/>
            <person name="Passaglia L."/>
        </authorList>
    </citation>
    <scope>NUCLEOTIDE SEQUENCE [LARGE SCALE GENOMIC DNA]</scope>
    <source>
        <strain evidence="2 3">DSM 23019</strain>
    </source>
</reference>
<evidence type="ECO:0000256" key="1">
    <source>
        <dbReference type="SAM" id="Phobius"/>
    </source>
</evidence>
<keyword evidence="1" id="KW-0472">Membrane</keyword>
<feature type="transmembrane region" description="Helical" evidence="1">
    <location>
        <begin position="35"/>
        <end position="60"/>
    </location>
</feature>
<accession>A0ABR5SYP4</accession>
<evidence type="ECO:0000313" key="2">
    <source>
        <dbReference type="EMBL" id="KWX75110.1"/>
    </source>
</evidence>
<gene>
    <name evidence="2" type="ORF">AML91_13680</name>
</gene>
<dbReference type="Proteomes" id="UP000070252">
    <property type="component" value="Unassembled WGS sequence"/>
</dbReference>
<keyword evidence="1" id="KW-1133">Transmembrane helix</keyword>
<name>A0ABR5SYP4_9BACL</name>